<evidence type="ECO:0000256" key="5">
    <source>
        <dbReference type="PIRNR" id="PIRNR038994"/>
    </source>
</evidence>
<evidence type="ECO:0000256" key="2">
    <source>
        <dbReference type="ARBA" id="ARBA00022723"/>
    </source>
</evidence>
<keyword evidence="2 8" id="KW-0479">Metal-binding</keyword>
<protein>
    <submittedName>
        <fullName evidence="10">N-acetylglucosamine-6-phosphate deacetylase</fullName>
    </submittedName>
</protein>
<dbReference type="GO" id="GO:0006046">
    <property type="term" value="P:N-acetylglucosamine catabolic process"/>
    <property type="evidence" value="ECO:0007669"/>
    <property type="project" value="TreeGrafter"/>
</dbReference>
<evidence type="ECO:0000256" key="1">
    <source>
        <dbReference type="ARBA" id="ARBA00010716"/>
    </source>
</evidence>
<evidence type="ECO:0000256" key="3">
    <source>
        <dbReference type="ARBA" id="ARBA00022801"/>
    </source>
</evidence>
<dbReference type="Gene3D" id="3.20.20.140">
    <property type="entry name" value="Metal-dependent hydrolases"/>
    <property type="match status" value="1"/>
</dbReference>
<organism evidence="10 11">
    <name type="scientific">Commensalibacter intestini A911</name>
    <dbReference type="NCBI Taxonomy" id="1088868"/>
    <lineage>
        <taxon>Bacteria</taxon>
        <taxon>Pseudomonadati</taxon>
        <taxon>Pseudomonadota</taxon>
        <taxon>Alphaproteobacteria</taxon>
        <taxon>Acetobacterales</taxon>
        <taxon>Acetobacteraceae</taxon>
    </lineage>
</organism>
<dbReference type="PATRIC" id="fig|1088868.3.peg.1437"/>
<evidence type="ECO:0000256" key="4">
    <source>
        <dbReference type="ARBA" id="ARBA00023277"/>
    </source>
</evidence>
<feature type="binding site" evidence="7">
    <location>
        <position position="131"/>
    </location>
    <ligand>
        <name>substrate</name>
    </ligand>
</feature>
<name>G6F0K0_9PROT</name>
<evidence type="ECO:0000256" key="8">
    <source>
        <dbReference type="PIRSR" id="PIRSR038994-3"/>
    </source>
</evidence>
<feature type="binding site" evidence="8">
    <location>
        <position position="183"/>
    </location>
    <ligand>
        <name>Zn(2+)</name>
        <dbReference type="ChEBI" id="CHEBI:29105"/>
    </ligand>
</feature>
<dbReference type="Pfam" id="PF01979">
    <property type="entry name" value="Amidohydro_1"/>
    <property type="match status" value="1"/>
</dbReference>
<dbReference type="InterPro" id="IPR011059">
    <property type="entry name" value="Metal-dep_hydrolase_composite"/>
</dbReference>
<dbReference type="PANTHER" id="PTHR11113">
    <property type="entry name" value="N-ACETYLGLUCOSAMINE-6-PHOSPHATE DEACETYLASE"/>
    <property type="match status" value="1"/>
</dbReference>
<keyword evidence="3 5" id="KW-0378">Hydrolase</keyword>
<feature type="binding site" evidence="7">
    <location>
        <position position="220"/>
    </location>
    <ligand>
        <name>substrate</name>
    </ligand>
</feature>
<feature type="domain" description="Amidohydrolase-related" evidence="9">
    <location>
        <begin position="41"/>
        <end position="368"/>
    </location>
</feature>
<accession>G6F0K0</accession>
<sequence>MKTLQGRIILKDHIVTGSLSFDHYLREIDTKSLSNKDPEDYILPGFIDGHVHGGDGADTMDGAEGIKKLSKFHMQHGTTTILPTTITRPWNELIDTLRALKEVQKSNSSDLPDIRGAHLEGPFISEKKLGAQPAFTLCPTPSKIQELIDLNIVRVITMAPEIKQIDQAIPLLTKAGIRISLGHTACNYDQACHAINTIHEHHGTAAGTHLFNAMGGIEGRIPGLVGALLDNNKAYAEMIFDTHHVHPVNFRLAHRLFPDRLLFITDAMRGAGMKEGISELGGQNVIIKEGQVMGMNGHLAGSVLTLDQAFRNAITHGATLPEATKLLSTNAAHYQGLTDRGEISIGKRADLIVMNTNLQIEQVWVAGHRMV</sequence>
<feature type="binding site" evidence="7">
    <location>
        <position position="244"/>
    </location>
    <ligand>
        <name>substrate</name>
    </ligand>
</feature>
<dbReference type="InterPro" id="IPR006680">
    <property type="entry name" value="Amidohydro-rel"/>
</dbReference>
<feature type="binding site" evidence="7">
    <location>
        <begin position="212"/>
        <end position="213"/>
    </location>
    <ligand>
        <name>substrate</name>
    </ligand>
</feature>
<feature type="binding site" evidence="8">
    <location>
        <position position="120"/>
    </location>
    <ligand>
        <name>Zn(2+)</name>
        <dbReference type="ChEBI" id="CHEBI:29105"/>
    </ligand>
</feature>
<dbReference type="Proteomes" id="UP000005939">
    <property type="component" value="Unassembled WGS sequence"/>
</dbReference>
<dbReference type="OrthoDB" id="9776488at2"/>
<dbReference type="NCBIfam" id="TIGR00221">
    <property type="entry name" value="nagA"/>
    <property type="match status" value="1"/>
</dbReference>
<dbReference type="GO" id="GO:0046872">
    <property type="term" value="F:metal ion binding"/>
    <property type="evidence" value="ECO:0007669"/>
    <property type="project" value="UniProtKB-KW"/>
</dbReference>
<comment type="similarity">
    <text evidence="1 5">Belongs to the metallo-dependent hydrolases superfamily. NagA family.</text>
</comment>
<evidence type="ECO:0000313" key="11">
    <source>
        <dbReference type="Proteomes" id="UP000005939"/>
    </source>
</evidence>
<dbReference type="eggNOG" id="COG1820">
    <property type="taxonomic scope" value="Bacteria"/>
</dbReference>
<dbReference type="STRING" id="1088868.CIN_14310"/>
<keyword evidence="4 5" id="KW-0119">Carbohydrate metabolism</keyword>
<reference evidence="10 11" key="1">
    <citation type="submission" date="2011-10" db="EMBL/GenBank/DDBJ databases">
        <title>Genome Sequence of Commensalibacter intestini A911, isolated from Drosophila gut.</title>
        <authorList>
            <person name="Lee W.-J."/>
            <person name="Kim E.-K."/>
        </authorList>
    </citation>
    <scope>NUCLEOTIDE SEQUENCE [LARGE SCALE GENOMIC DNA]</scope>
    <source>
        <strain evidence="10 11">A911</strain>
    </source>
</reference>
<dbReference type="SUPFAM" id="SSF51556">
    <property type="entry name" value="Metallo-dependent hydrolases"/>
    <property type="match status" value="1"/>
</dbReference>
<feature type="active site" description="Proton donor/acceptor" evidence="6">
    <location>
        <position position="266"/>
    </location>
</feature>
<dbReference type="InterPro" id="IPR032466">
    <property type="entry name" value="Metal_Hydrolase"/>
</dbReference>
<feature type="binding site" evidence="8">
    <location>
        <position position="209"/>
    </location>
    <ligand>
        <name>Zn(2+)</name>
        <dbReference type="ChEBI" id="CHEBI:29105"/>
    </ligand>
</feature>
<comment type="cofactor">
    <cofactor evidence="8">
        <name>a divalent metal cation</name>
        <dbReference type="ChEBI" id="CHEBI:60240"/>
    </cofactor>
    <text evidence="8">Binds 1 divalent metal cation per subunit.</text>
</comment>
<dbReference type="Gene3D" id="2.30.40.10">
    <property type="entry name" value="Urease, subunit C, domain 1"/>
    <property type="match status" value="1"/>
</dbReference>
<feature type="binding site" evidence="7">
    <location>
        <begin position="299"/>
        <end position="301"/>
    </location>
    <ligand>
        <name>substrate</name>
    </ligand>
</feature>
<dbReference type="AlphaFoldDB" id="G6F0K0"/>
<evidence type="ECO:0000256" key="7">
    <source>
        <dbReference type="PIRSR" id="PIRSR038994-2"/>
    </source>
</evidence>
<comment type="caution">
    <text evidence="10">The sequence shown here is derived from an EMBL/GenBank/DDBJ whole genome shotgun (WGS) entry which is preliminary data.</text>
</comment>
<dbReference type="PIRSF" id="PIRSF038994">
    <property type="entry name" value="NagA"/>
    <property type="match status" value="1"/>
</dbReference>
<dbReference type="RefSeq" id="WP_008854421.1">
    <property type="nucleotide sequence ID" value="NZ_AGFR01000007.1"/>
</dbReference>
<proteinExistence type="inferred from homology"/>
<evidence type="ECO:0000259" key="9">
    <source>
        <dbReference type="Pfam" id="PF01979"/>
    </source>
</evidence>
<dbReference type="GO" id="GO:0008448">
    <property type="term" value="F:N-acetylglucosamine-6-phosphate deacetylase activity"/>
    <property type="evidence" value="ECO:0007669"/>
    <property type="project" value="InterPro"/>
</dbReference>
<dbReference type="SUPFAM" id="SSF51338">
    <property type="entry name" value="Composite domain of metallo-dependent hydrolases"/>
    <property type="match status" value="1"/>
</dbReference>
<evidence type="ECO:0000256" key="6">
    <source>
        <dbReference type="PIRSR" id="PIRSR038994-1"/>
    </source>
</evidence>
<gene>
    <name evidence="10" type="ORF">CIN_14310</name>
</gene>
<evidence type="ECO:0000313" key="10">
    <source>
        <dbReference type="EMBL" id="EHD14072.1"/>
    </source>
</evidence>
<dbReference type="EMBL" id="AGFR01000007">
    <property type="protein sequence ID" value="EHD14072.1"/>
    <property type="molecule type" value="Genomic_DNA"/>
</dbReference>
<dbReference type="PANTHER" id="PTHR11113:SF14">
    <property type="entry name" value="N-ACETYLGLUCOSAMINE-6-PHOSPHATE DEACETYLASE"/>
    <property type="match status" value="1"/>
</dbReference>
<dbReference type="InterPro" id="IPR003764">
    <property type="entry name" value="GlcNAc_6-P_deAcase"/>
</dbReference>